<evidence type="ECO:0000256" key="8">
    <source>
        <dbReference type="SAM" id="MobiDB-lite"/>
    </source>
</evidence>
<evidence type="ECO:0000313" key="10">
    <source>
        <dbReference type="EMBL" id="AYO42411.1"/>
    </source>
</evidence>
<dbReference type="Proteomes" id="UP000269793">
    <property type="component" value="Chromosome II"/>
</dbReference>
<evidence type="ECO:0000256" key="3">
    <source>
        <dbReference type="ARBA" id="ARBA00022448"/>
    </source>
</evidence>
<feature type="transmembrane region" description="Helical" evidence="9">
    <location>
        <begin position="426"/>
        <end position="445"/>
    </location>
</feature>
<keyword evidence="11" id="KW-1185">Reference proteome</keyword>
<dbReference type="PANTHER" id="PTHR48086">
    <property type="entry name" value="SODIUM/PROLINE SYMPORTER-RELATED"/>
    <property type="match status" value="1"/>
</dbReference>
<dbReference type="PROSITE" id="PS50283">
    <property type="entry name" value="NA_SOLUT_SYMP_3"/>
    <property type="match status" value="1"/>
</dbReference>
<feature type="transmembrane region" description="Helical" evidence="9">
    <location>
        <begin position="200"/>
        <end position="219"/>
    </location>
</feature>
<evidence type="ECO:0000256" key="4">
    <source>
        <dbReference type="ARBA" id="ARBA00022692"/>
    </source>
</evidence>
<feature type="transmembrane region" description="Helical" evidence="9">
    <location>
        <begin position="170"/>
        <end position="188"/>
    </location>
</feature>
<feature type="transmembrane region" description="Helical" evidence="9">
    <location>
        <begin position="329"/>
        <end position="349"/>
    </location>
</feature>
<dbReference type="STRING" id="425264.A0A3G2S2W7"/>
<evidence type="ECO:0000256" key="6">
    <source>
        <dbReference type="ARBA" id="ARBA00023136"/>
    </source>
</evidence>
<comment type="similarity">
    <text evidence="2 7">Belongs to the sodium:solute symporter (SSF) (TC 2.A.21) family.</text>
</comment>
<feature type="transmembrane region" description="Helical" evidence="9">
    <location>
        <begin position="471"/>
        <end position="501"/>
    </location>
</feature>
<proteinExistence type="inferred from homology"/>
<dbReference type="GO" id="GO:0005886">
    <property type="term" value="C:plasma membrane"/>
    <property type="evidence" value="ECO:0007669"/>
    <property type="project" value="TreeGrafter"/>
</dbReference>
<sequence>MDPSTFPAPNGRLTKAQGDALVYSTLCGFMLVGLWAGVNTRSKREFISGVRTQPALPLALNWIASAMSSSLLQAYPQMTLVPGAGLFGLGAYAFSTIAPLWAFAFFGPLIRRYCPDGFTLAEFVRRRFGWPIGIFSALVFLGFMFCFMIVELNTYSVIVRTIQPDMHKVVPPLVIALTTTIYTTYGGFKASLWTDNFNAIVVIVFIIIGSVMFSKKLSIDKDLMHESGMLGAHRLGGELWYILTISIVFSQMFNQGFWQRAFASRTNGGLYLSVALATLPLFAIVFLVGMAGPLAYWSHAQPPINTSDADAYDDGSNALFRALLYMPKWVHGLVLVLTGVLSSSAYDTFQSAMISVIESDLLLSRVNIWWCRLFLIALNVPCVALAVIDIDILQVFLVADLAGLAVIPSVFLGLSRRLAVLNGFDLVVGGCGGFLTVFVFGTIYYHGDAIEGGSLIGLPNGLYGDPDDYSVIGAFLAAPLGSMGFTLGSCATRICLGWLYARATNQPFTMLDRQQIDIQDCVTDADRTGAFMGKVSNPLDGHRLEDGPDDGFDMRMHAAEPHLISHVLHRVGFGKDSSHSSDASDKHSDVDVEHTIEHRVS</sequence>
<dbReference type="InterPro" id="IPR038377">
    <property type="entry name" value="Na/Glc_symporter_sf"/>
</dbReference>
<feature type="transmembrane region" description="Helical" evidence="9">
    <location>
        <begin position="20"/>
        <end position="38"/>
    </location>
</feature>
<feature type="transmembrane region" description="Helical" evidence="9">
    <location>
        <begin position="369"/>
        <end position="388"/>
    </location>
</feature>
<evidence type="ECO:0000313" key="11">
    <source>
        <dbReference type="Proteomes" id="UP000269793"/>
    </source>
</evidence>
<dbReference type="AlphaFoldDB" id="A0A3G2S2W7"/>
<evidence type="ECO:0000256" key="5">
    <source>
        <dbReference type="ARBA" id="ARBA00022989"/>
    </source>
</evidence>
<comment type="subcellular location">
    <subcellularLocation>
        <location evidence="1">Membrane</location>
        <topology evidence="1">Multi-pass membrane protein</topology>
    </subcellularLocation>
</comment>
<feature type="region of interest" description="Disordered" evidence="8">
    <location>
        <begin position="575"/>
        <end position="601"/>
    </location>
</feature>
<keyword evidence="3" id="KW-0813">Transport</keyword>
<organism evidence="10 11">
    <name type="scientific">Malassezia restricta (strain ATCC 96810 / NBRC 103918 / CBS 7877)</name>
    <name type="common">Seborrheic dermatitis infection agent</name>
    <dbReference type="NCBI Taxonomy" id="425264"/>
    <lineage>
        <taxon>Eukaryota</taxon>
        <taxon>Fungi</taxon>
        <taxon>Dikarya</taxon>
        <taxon>Basidiomycota</taxon>
        <taxon>Ustilaginomycotina</taxon>
        <taxon>Malasseziomycetes</taxon>
        <taxon>Malasseziales</taxon>
        <taxon>Malasseziaceae</taxon>
        <taxon>Malassezia</taxon>
    </lineage>
</organism>
<feature type="transmembrane region" description="Helical" evidence="9">
    <location>
        <begin position="270"/>
        <end position="297"/>
    </location>
</feature>
<dbReference type="InterPro" id="IPR001734">
    <property type="entry name" value="Na/solute_symporter"/>
</dbReference>
<dbReference type="OrthoDB" id="6132759at2759"/>
<dbReference type="PANTHER" id="PTHR48086:SF10">
    <property type="entry name" value="AGR155CP"/>
    <property type="match status" value="1"/>
</dbReference>
<dbReference type="Gene3D" id="1.20.1730.10">
    <property type="entry name" value="Sodium/glucose cotransporter"/>
    <property type="match status" value="1"/>
</dbReference>
<keyword evidence="4 9" id="KW-0812">Transmembrane</keyword>
<evidence type="ECO:0000256" key="7">
    <source>
        <dbReference type="RuleBase" id="RU362091"/>
    </source>
</evidence>
<feature type="transmembrane region" description="Helical" evidence="9">
    <location>
        <begin position="128"/>
        <end position="150"/>
    </location>
</feature>
<keyword evidence="5 9" id="KW-1133">Transmembrane helix</keyword>
<dbReference type="EMBL" id="CP033149">
    <property type="protein sequence ID" value="AYO42411.1"/>
    <property type="molecule type" value="Genomic_DNA"/>
</dbReference>
<gene>
    <name evidence="10" type="ORF">DNF11_1461</name>
</gene>
<evidence type="ECO:0000256" key="2">
    <source>
        <dbReference type="ARBA" id="ARBA00006434"/>
    </source>
</evidence>
<feature type="transmembrane region" description="Helical" evidence="9">
    <location>
        <begin position="87"/>
        <end position="107"/>
    </location>
</feature>
<reference evidence="10 11" key="1">
    <citation type="submission" date="2018-10" db="EMBL/GenBank/DDBJ databases">
        <title>Complete genome sequence of Malassezia restricta CBS 7877.</title>
        <authorList>
            <person name="Morand S.C."/>
            <person name="Bertignac M."/>
            <person name="Iltis A."/>
            <person name="Kolder I."/>
            <person name="Pirovano W."/>
            <person name="Jourdain R."/>
            <person name="Clavaud C."/>
        </authorList>
    </citation>
    <scope>NUCLEOTIDE SEQUENCE [LARGE SCALE GENOMIC DNA]</scope>
    <source>
        <strain evidence="10 11">CBS 7877</strain>
    </source>
</reference>
<feature type="transmembrane region" description="Helical" evidence="9">
    <location>
        <begin position="394"/>
        <end position="414"/>
    </location>
</feature>
<accession>A0A3G2S2W7</accession>
<dbReference type="GO" id="GO:0015606">
    <property type="term" value="F:spermidine transmembrane transporter activity"/>
    <property type="evidence" value="ECO:0007669"/>
    <property type="project" value="TreeGrafter"/>
</dbReference>
<feature type="transmembrane region" description="Helical" evidence="9">
    <location>
        <begin position="239"/>
        <end position="258"/>
    </location>
</feature>
<name>A0A3G2S2W7_MALR7</name>
<dbReference type="VEuPathDB" id="FungiDB:DNF11_1461"/>
<dbReference type="Pfam" id="PF00474">
    <property type="entry name" value="SSF"/>
    <property type="match status" value="1"/>
</dbReference>
<feature type="compositionally biased region" description="Basic and acidic residues" evidence="8">
    <location>
        <begin position="576"/>
        <end position="601"/>
    </location>
</feature>
<dbReference type="InterPro" id="IPR050277">
    <property type="entry name" value="Sodium:Solute_Symporter"/>
</dbReference>
<protein>
    <submittedName>
        <fullName evidence="10">Na+/panthothenate symporter</fullName>
    </submittedName>
</protein>
<feature type="transmembrane region" description="Helical" evidence="9">
    <location>
        <begin position="58"/>
        <end position="75"/>
    </location>
</feature>
<evidence type="ECO:0000256" key="1">
    <source>
        <dbReference type="ARBA" id="ARBA00004141"/>
    </source>
</evidence>
<keyword evidence="6 9" id="KW-0472">Membrane</keyword>
<evidence type="ECO:0000256" key="9">
    <source>
        <dbReference type="SAM" id="Phobius"/>
    </source>
</evidence>